<dbReference type="SUPFAM" id="SSF88874">
    <property type="entry name" value="Receptor-binding domain of short tail fibre protein gp12"/>
    <property type="match status" value="1"/>
</dbReference>
<evidence type="ECO:0000256" key="1">
    <source>
        <dbReference type="SAM" id="MobiDB-lite"/>
    </source>
</evidence>
<sequence length="383" mass="40189">MDYTKSSSYSTDTATGNRMHDSGKAIPTEVSSADMNGMMWEVMSVIKYAGITPKSFNVADESSYTQLLASMKKLAWGSSTASSAADNAAYVKQGGGVGQSTNKVMIGWTGSKLKATVDVSDQGNFVFDKDLDLYAETTGNPIHKNGVIVYDNPTSINGATLQLHSNGAEANVMSAQQGLRMFRDGVLVAAIKSVKTAAADSGTHLALDFIKDGDASTLSRHTTFGSDGKITCPYSYGELGAAFGRRAGDVGLSMATTPPKNCIFWTSSMISVSAYPDLFALFGFTYGGDNSTLFKLPTLNEGDALVATLAQANVGGSTIGENLSHTHTLDRPLLGADTDRGASGYASNFSLDNTQTATTSASGGTRNLAAGLKVRVFICYKAF</sequence>
<dbReference type="OrthoDB" id="9810174at2"/>
<evidence type="ECO:0000313" key="3">
    <source>
        <dbReference type="EMBL" id="AXF86389.1"/>
    </source>
</evidence>
<proteinExistence type="predicted"/>
<feature type="domain" description="Phage tail collar" evidence="2">
    <location>
        <begin position="255"/>
        <end position="299"/>
    </location>
</feature>
<dbReference type="EMBL" id="CP031124">
    <property type="protein sequence ID" value="AXF86389.1"/>
    <property type="molecule type" value="Genomic_DNA"/>
</dbReference>
<evidence type="ECO:0000313" key="4">
    <source>
        <dbReference type="Proteomes" id="UP000252182"/>
    </source>
</evidence>
<name>A0A345DDF1_9BURK</name>
<accession>A0A345DDF1</accession>
<protein>
    <recommendedName>
        <fullName evidence="2">Phage tail collar domain-containing protein</fullName>
    </recommendedName>
</protein>
<reference evidence="4" key="1">
    <citation type="submission" date="2018-07" db="EMBL/GenBank/DDBJ databases">
        <authorList>
            <person name="Kim H."/>
        </authorList>
    </citation>
    <scope>NUCLEOTIDE SEQUENCE [LARGE SCALE GENOMIC DNA]</scope>
    <source>
        <strain evidence="4">F02</strain>
    </source>
</reference>
<dbReference type="KEGG" id="hyf:DTO96_102143"/>
<feature type="region of interest" description="Disordered" evidence="1">
    <location>
        <begin position="1"/>
        <end position="25"/>
    </location>
</feature>
<dbReference type="RefSeq" id="WP_114563470.1">
    <property type="nucleotide sequence ID" value="NZ_CP031124.1"/>
</dbReference>
<dbReference type="Proteomes" id="UP000252182">
    <property type="component" value="Chromosome"/>
</dbReference>
<gene>
    <name evidence="3" type="ORF">DTO96_102143</name>
</gene>
<dbReference type="InterPro" id="IPR011083">
    <property type="entry name" value="Phage_tail_collar_dom"/>
</dbReference>
<organism evidence="3 4">
    <name type="scientific">Ephemeroptericola cinctiostellae</name>
    <dbReference type="NCBI Taxonomy" id="2268024"/>
    <lineage>
        <taxon>Bacteria</taxon>
        <taxon>Pseudomonadati</taxon>
        <taxon>Pseudomonadota</taxon>
        <taxon>Betaproteobacteria</taxon>
        <taxon>Burkholderiales</taxon>
        <taxon>Burkholderiaceae</taxon>
        <taxon>Ephemeroptericola</taxon>
    </lineage>
</organism>
<keyword evidence="4" id="KW-1185">Reference proteome</keyword>
<dbReference type="InterPro" id="IPR037053">
    <property type="entry name" value="Phage_tail_collar_dom_sf"/>
</dbReference>
<evidence type="ECO:0000259" key="2">
    <source>
        <dbReference type="Pfam" id="PF07484"/>
    </source>
</evidence>
<dbReference type="Pfam" id="PF07484">
    <property type="entry name" value="Collar"/>
    <property type="match status" value="1"/>
</dbReference>
<dbReference type="Gene3D" id="3.90.1340.10">
    <property type="entry name" value="Phage tail collar domain"/>
    <property type="match status" value="1"/>
</dbReference>
<dbReference type="AlphaFoldDB" id="A0A345DDF1"/>
<feature type="compositionally biased region" description="Low complexity" evidence="1">
    <location>
        <begin position="1"/>
        <end position="15"/>
    </location>
</feature>